<evidence type="ECO:0000256" key="7">
    <source>
        <dbReference type="SAM" id="MobiDB-lite"/>
    </source>
</evidence>
<dbReference type="InParanoid" id="F0ZK61"/>
<protein>
    <recommendedName>
        <fullName evidence="9">Peptidase S54 rhomboid domain-containing protein</fullName>
    </recommendedName>
</protein>
<evidence type="ECO:0000256" key="2">
    <source>
        <dbReference type="ARBA" id="ARBA00009045"/>
    </source>
</evidence>
<feature type="transmembrane region" description="Helical" evidence="8">
    <location>
        <begin position="119"/>
        <end position="137"/>
    </location>
</feature>
<accession>F0ZK61</accession>
<feature type="compositionally biased region" description="Low complexity" evidence="7">
    <location>
        <begin position="82"/>
        <end position="104"/>
    </location>
</feature>
<evidence type="ECO:0000313" key="10">
    <source>
        <dbReference type="EMBL" id="EGC35665.1"/>
    </source>
</evidence>
<dbReference type="PANTHER" id="PTHR43731">
    <property type="entry name" value="RHOMBOID PROTEASE"/>
    <property type="match status" value="1"/>
</dbReference>
<dbReference type="PANTHER" id="PTHR43731:SF14">
    <property type="entry name" value="PRESENILIN-ASSOCIATED RHOMBOID-LIKE PROTEIN, MITOCHONDRIAL"/>
    <property type="match status" value="1"/>
</dbReference>
<name>F0ZK61_DICPU</name>
<proteinExistence type="inferred from homology"/>
<feature type="transmembrane region" description="Helical" evidence="8">
    <location>
        <begin position="218"/>
        <end position="239"/>
    </location>
</feature>
<dbReference type="Gene3D" id="1.20.1540.10">
    <property type="entry name" value="Rhomboid-like"/>
    <property type="match status" value="1"/>
</dbReference>
<keyword evidence="4" id="KW-0378">Hydrolase</keyword>
<dbReference type="SUPFAM" id="SSF144091">
    <property type="entry name" value="Rhomboid-like"/>
    <property type="match status" value="1"/>
</dbReference>
<dbReference type="FunFam" id="1.20.1540.10:FF:000067">
    <property type="entry name" value="Predicted protein"/>
    <property type="match status" value="1"/>
</dbReference>
<feature type="region of interest" description="Disordered" evidence="7">
    <location>
        <begin position="81"/>
        <end position="104"/>
    </location>
</feature>
<evidence type="ECO:0000259" key="9">
    <source>
        <dbReference type="Pfam" id="PF01694"/>
    </source>
</evidence>
<evidence type="ECO:0000256" key="4">
    <source>
        <dbReference type="ARBA" id="ARBA00022801"/>
    </source>
</evidence>
<dbReference type="InterPro" id="IPR022764">
    <property type="entry name" value="Peptidase_S54_rhomboid_dom"/>
</dbReference>
<reference evidence="11" key="1">
    <citation type="journal article" date="2011" name="Genome Biol.">
        <title>Comparative genomics of the social amoebae Dictyostelium discoideum and Dictyostelium purpureum.</title>
        <authorList>
            <consortium name="US DOE Joint Genome Institute (JGI-PGF)"/>
            <person name="Sucgang R."/>
            <person name="Kuo A."/>
            <person name="Tian X."/>
            <person name="Salerno W."/>
            <person name="Parikh A."/>
            <person name="Feasley C.L."/>
            <person name="Dalin E."/>
            <person name="Tu H."/>
            <person name="Huang E."/>
            <person name="Barry K."/>
            <person name="Lindquist E."/>
            <person name="Shapiro H."/>
            <person name="Bruce D."/>
            <person name="Schmutz J."/>
            <person name="Salamov A."/>
            <person name="Fey P."/>
            <person name="Gaudet P."/>
            <person name="Anjard C."/>
            <person name="Babu M.M."/>
            <person name="Basu S."/>
            <person name="Bushmanova Y."/>
            <person name="van der Wel H."/>
            <person name="Katoh-Kurasawa M."/>
            <person name="Dinh C."/>
            <person name="Coutinho P.M."/>
            <person name="Saito T."/>
            <person name="Elias M."/>
            <person name="Schaap P."/>
            <person name="Kay R.R."/>
            <person name="Henrissat B."/>
            <person name="Eichinger L."/>
            <person name="Rivero F."/>
            <person name="Putnam N.H."/>
            <person name="West C.M."/>
            <person name="Loomis W.F."/>
            <person name="Chisholm R.L."/>
            <person name="Shaulsky G."/>
            <person name="Strassmann J.E."/>
            <person name="Queller D.C."/>
            <person name="Kuspa A."/>
            <person name="Grigoriev I.V."/>
        </authorList>
    </citation>
    <scope>NUCLEOTIDE SEQUENCE [LARGE SCALE GENOMIC DNA]</scope>
    <source>
        <strain evidence="11">QSDP1</strain>
    </source>
</reference>
<dbReference type="RefSeq" id="XP_003287798.1">
    <property type="nucleotide sequence ID" value="XM_003287750.1"/>
</dbReference>
<keyword evidence="5 8" id="KW-1133">Transmembrane helix</keyword>
<dbReference type="GO" id="GO:0006465">
    <property type="term" value="P:signal peptide processing"/>
    <property type="evidence" value="ECO:0000318"/>
    <property type="project" value="GO_Central"/>
</dbReference>
<dbReference type="GO" id="GO:0016020">
    <property type="term" value="C:membrane"/>
    <property type="evidence" value="ECO:0007669"/>
    <property type="project" value="UniProtKB-SubCell"/>
</dbReference>
<organism evidence="10 11">
    <name type="scientific">Dictyostelium purpureum</name>
    <name type="common">Slime mold</name>
    <dbReference type="NCBI Taxonomy" id="5786"/>
    <lineage>
        <taxon>Eukaryota</taxon>
        <taxon>Amoebozoa</taxon>
        <taxon>Evosea</taxon>
        <taxon>Eumycetozoa</taxon>
        <taxon>Dictyostelia</taxon>
        <taxon>Dictyosteliales</taxon>
        <taxon>Dictyosteliaceae</taxon>
        <taxon>Dictyostelium</taxon>
    </lineage>
</organism>
<dbReference type="Pfam" id="PF01694">
    <property type="entry name" value="Rhomboid"/>
    <property type="match status" value="1"/>
</dbReference>
<dbReference type="InterPro" id="IPR050925">
    <property type="entry name" value="Rhomboid_protease_S54"/>
</dbReference>
<evidence type="ECO:0000256" key="6">
    <source>
        <dbReference type="ARBA" id="ARBA00023136"/>
    </source>
</evidence>
<dbReference type="OrthoDB" id="10260614at2759"/>
<dbReference type="STRING" id="5786.F0ZK61"/>
<evidence type="ECO:0000256" key="3">
    <source>
        <dbReference type="ARBA" id="ARBA00022692"/>
    </source>
</evidence>
<evidence type="ECO:0000313" key="11">
    <source>
        <dbReference type="Proteomes" id="UP000001064"/>
    </source>
</evidence>
<gene>
    <name evidence="10" type="ORF">DICPUDRAFT_87760</name>
</gene>
<keyword evidence="6 8" id="KW-0472">Membrane</keyword>
<dbReference type="eggNOG" id="KOG2980">
    <property type="taxonomic scope" value="Eukaryota"/>
</dbReference>
<dbReference type="VEuPathDB" id="AmoebaDB:DICPUDRAFT_87760"/>
<evidence type="ECO:0000256" key="5">
    <source>
        <dbReference type="ARBA" id="ARBA00022989"/>
    </source>
</evidence>
<dbReference type="GeneID" id="10501000"/>
<dbReference type="InterPro" id="IPR035952">
    <property type="entry name" value="Rhomboid-like_sf"/>
</dbReference>
<comment type="subcellular location">
    <subcellularLocation>
        <location evidence="1">Membrane</location>
        <topology evidence="1">Multi-pass membrane protein</topology>
    </subcellularLocation>
</comment>
<sequence length="431" mass="49086">MFRNSINNLSNKINKRQFESFFSTIKCINKNERIIFIKPTILSSKSKSSNIKSSTSSIFNINNNNNKFNTRFYSTKNEKINENINNNNNNNNENNNENNNNQQNENFNFEFLNRNKKRILYSAGIVSMGLFSVYGGSPNDNNNTDDYKKQNVYEFYGFKIKERDLVIGSIIALNTIIFALLKNPAFYQKFALHFYCSPQTIQKYPASIILSTFTHTEVLHFAFNMYALFNFGGVVYDSLGFRDFLLLYVLGGLVGSMSSLTFKLMTKGFEIPSIGASGSILSIVGASVFLEKESRLSIMFLPISFEPISFIHCLMLFDLAGCLIRPLSKLTSWDHAAHFGSTLLGYCIGHSYQYKTRFQNFNGQGKMNGDGFYYNGTIKNGEYSGYGELKDPRYIRRGVFQDGRFLAGEITLRATGQKKIFQRPPQQPGNN</sequence>
<dbReference type="OMA" id="WDHSCHL"/>
<keyword evidence="3 8" id="KW-0812">Transmembrane</keyword>
<feature type="domain" description="Peptidase S54 rhomboid" evidence="9">
    <location>
        <begin position="207"/>
        <end position="349"/>
    </location>
</feature>
<feature type="transmembrane region" description="Helical" evidence="8">
    <location>
        <begin position="245"/>
        <end position="264"/>
    </location>
</feature>
<dbReference type="AlphaFoldDB" id="F0ZK61"/>
<dbReference type="EMBL" id="GL871052">
    <property type="protein sequence ID" value="EGC35665.1"/>
    <property type="molecule type" value="Genomic_DNA"/>
</dbReference>
<comment type="similarity">
    <text evidence="2">Belongs to the peptidase S54 family.</text>
</comment>
<keyword evidence="11" id="KW-1185">Reference proteome</keyword>
<evidence type="ECO:0000256" key="1">
    <source>
        <dbReference type="ARBA" id="ARBA00004141"/>
    </source>
</evidence>
<dbReference type="Proteomes" id="UP000001064">
    <property type="component" value="Unassembled WGS sequence"/>
</dbReference>
<feature type="transmembrane region" description="Helical" evidence="8">
    <location>
        <begin position="271"/>
        <end position="290"/>
    </location>
</feature>
<evidence type="ECO:0000256" key="8">
    <source>
        <dbReference type="SAM" id="Phobius"/>
    </source>
</evidence>
<feature type="transmembrane region" description="Helical" evidence="8">
    <location>
        <begin position="165"/>
        <end position="181"/>
    </location>
</feature>
<dbReference type="GO" id="GO:0004252">
    <property type="term" value="F:serine-type endopeptidase activity"/>
    <property type="evidence" value="ECO:0000318"/>
    <property type="project" value="GO_Central"/>
</dbReference>
<dbReference type="KEGG" id="dpp:DICPUDRAFT_87760"/>